<organism evidence="1">
    <name type="scientific">Rhizophora mucronata</name>
    <name type="common">Asiatic mangrove</name>
    <dbReference type="NCBI Taxonomy" id="61149"/>
    <lineage>
        <taxon>Eukaryota</taxon>
        <taxon>Viridiplantae</taxon>
        <taxon>Streptophyta</taxon>
        <taxon>Embryophyta</taxon>
        <taxon>Tracheophyta</taxon>
        <taxon>Spermatophyta</taxon>
        <taxon>Magnoliopsida</taxon>
        <taxon>eudicotyledons</taxon>
        <taxon>Gunneridae</taxon>
        <taxon>Pentapetalae</taxon>
        <taxon>rosids</taxon>
        <taxon>fabids</taxon>
        <taxon>Malpighiales</taxon>
        <taxon>Rhizophoraceae</taxon>
        <taxon>Rhizophora</taxon>
    </lineage>
</organism>
<dbReference type="AlphaFoldDB" id="A0A2P2NBN5"/>
<reference evidence="1" key="1">
    <citation type="submission" date="2018-02" db="EMBL/GenBank/DDBJ databases">
        <title>Rhizophora mucronata_Transcriptome.</title>
        <authorList>
            <person name="Meera S.P."/>
            <person name="Sreeshan A."/>
            <person name="Augustine A."/>
        </authorList>
    </citation>
    <scope>NUCLEOTIDE SEQUENCE</scope>
    <source>
        <tissue evidence="1">Leaf</tissue>
    </source>
</reference>
<dbReference type="EMBL" id="GGEC01059400">
    <property type="protein sequence ID" value="MBX39884.1"/>
    <property type="molecule type" value="Transcribed_RNA"/>
</dbReference>
<name>A0A2P2NBN5_RHIMU</name>
<proteinExistence type="predicted"/>
<accession>A0A2P2NBN5</accession>
<sequence>MIEICYSEFSILKYYLNNPCICQLKSSIIAVPFSAIW</sequence>
<protein>
    <submittedName>
        <fullName evidence="1">Uncharacterized protein</fullName>
    </submittedName>
</protein>
<evidence type="ECO:0000313" key="1">
    <source>
        <dbReference type="EMBL" id="MBX39884.1"/>
    </source>
</evidence>